<comment type="caution">
    <text evidence="2">The sequence shown here is derived from an EMBL/GenBank/DDBJ whole genome shotgun (WGS) entry which is preliminary data.</text>
</comment>
<gene>
    <name evidence="2" type="ORF">V2J94_38170</name>
</gene>
<dbReference type="EMBL" id="JAZBJO010000037">
    <property type="protein sequence ID" value="MEE4597639.1"/>
    <property type="molecule type" value="Genomic_DNA"/>
</dbReference>
<feature type="region of interest" description="Disordered" evidence="1">
    <location>
        <begin position="1"/>
        <end position="35"/>
    </location>
</feature>
<keyword evidence="3" id="KW-1185">Reference proteome</keyword>
<sequence>MTVSGWSWSPSQRNDVGDGRGDRGAGGFRGRKQRAGGEAAVSAGAGLEGVNAGAKAFAGGKVSAAGGGEVAGIGGGGTAEGWAGAGAEAKVTFGKEEDGKFHIGGKVGVGLGLGGSVGAEFTIDPGKVSDAAGDAADFVGDTADSVSDAAGSVKDGVVGLFD</sequence>
<evidence type="ECO:0000313" key="2">
    <source>
        <dbReference type="EMBL" id="MEE4597639.1"/>
    </source>
</evidence>
<organism evidence="2 3">
    <name type="scientific">Streptomyces asiaticus subsp. ignotus</name>
    <dbReference type="NCBI Taxonomy" id="3098222"/>
    <lineage>
        <taxon>Bacteria</taxon>
        <taxon>Bacillati</taxon>
        <taxon>Actinomycetota</taxon>
        <taxon>Actinomycetes</taxon>
        <taxon>Kitasatosporales</taxon>
        <taxon>Streptomycetaceae</taxon>
        <taxon>Streptomyces</taxon>
        <taxon>Streptomyces violaceusniger group</taxon>
    </lineage>
</organism>
<evidence type="ECO:0000313" key="3">
    <source>
        <dbReference type="Proteomes" id="UP001354709"/>
    </source>
</evidence>
<feature type="compositionally biased region" description="Polar residues" evidence="1">
    <location>
        <begin position="1"/>
        <end position="12"/>
    </location>
</feature>
<dbReference type="Proteomes" id="UP001354709">
    <property type="component" value="Unassembled WGS sequence"/>
</dbReference>
<protein>
    <recommendedName>
        <fullName evidence="4">PE-PGRS family protein</fullName>
    </recommendedName>
</protein>
<name>A0ABU7QAM4_9ACTN</name>
<dbReference type="RefSeq" id="WP_330814410.1">
    <property type="nucleotide sequence ID" value="NZ_JAZBJO010000037.1"/>
</dbReference>
<accession>A0ABU7QAM4</accession>
<proteinExistence type="predicted"/>
<reference evidence="2 3" key="1">
    <citation type="submission" date="2023-11" db="EMBL/GenBank/DDBJ databases">
        <title>30 novel species of actinomycetes from the DSMZ collection.</title>
        <authorList>
            <person name="Nouioui I."/>
        </authorList>
    </citation>
    <scope>NUCLEOTIDE SEQUENCE [LARGE SCALE GENOMIC DNA]</scope>
    <source>
        <strain evidence="2 3">DSM 41524</strain>
    </source>
</reference>
<evidence type="ECO:0008006" key="4">
    <source>
        <dbReference type="Google" id="ProtNLM"/>
    </source>
</evidence>
<evidence type="ECO:0000256" key="1">
    <source>
        <dbReference type="SAM" id="MobiDB-lite"/>
    </source>
</evidence>